<accession>A0ACC3ZI78</accession>
<evidence type="ECO:0000313" key="2">
    <source>
        <dbReference type="Proteomes" id="UP000805649"/>
    </source>
</evidence>
<reference evidence="1 2" key="1">
    <citation type="journal article" date="2020" name="Phytopathology">
        <title>Genome Sequence Resources of Colletotrichum truncatum, C. plurivorum, C. musicola, and C. sojae: Four Species Pathogenic to Soybean (Glycine max).</title>
        <authorList>
            <person name="Rogerio F."/>
            <person name="Boufleur T.R."/>
            <person name="Ciampi-Guillardi M."/>
            <person name="Sukno S.A."/>
            <person name="Thon M.R."/>
            <person name="Massola Junior N.S."/>
            <person name="Baroncelli R."/>
        </authorList>
    </citation>
    <scope>NUCLEOTIDE SEQUENCE [LARGE SCALE GENOMIC DNA]</scope>
    <source>
        <strain evidence="1 2">CMES1059</strain>
    </source>
</reference>
<comment type="caution">
    <text evidence="1">The sequence shown here is derived from an EMBL/GenBank/DDBJ whole genome shotgun (WGS) entry which is preliminary data.</text>
</comment>
<dbReference type="EMBL" id="VUJX02000001">
    <property type="protein sequence ID" value="KAL0943842.1"/>
    <property type="molecule type" value="Genomic_DNA"/>
</dbReference>
<organism evidence="1 2">
    <name type="scientific">Colletotrichum truncatum</name>
    <name type="common">Anthracnose fungus</name>
    <name type="synonym">Colletotrichum capsici</name>
    <dbReference type="NCBI Taxonomy" id="5467"/>
    <lineage>
        <taxon>Eukaryota</taxon>
        <taxon>Fungi</taxon>
        <taxon>Dikarya</taxon>
        <taxon>Ascomycota</taxon>
        <taxon>Pezizomycotina</taxon>
        <taxon>Sordariomycetes</taxon>
        <taxon>Hypocreomycetidae</taxon>
        <taxon>Glomerellales</taxon>
        <taxon>Glomerellaceae</taxon>
        <taxon>Colletotrichum</taxon>
        <taxon>Colletotrichum truncatum species complex</taxon>
    </lineage>
</organism>
<gene>
    <name evidence="1" type="ORF">CTRU02_201729</name>
</gene>
<keyword evidence="2" id="KW-1185">Reference proteome</keyword>
<evidence type="ECO:0000313" key="1">
    <source>
        <dbReference type="EMBL" id="KAL0943842.1"/>
    </source>
</evidence>
<proteinExistence type="predicted"/>
<dbReference type="Proteomes" id="UP000805649">
    <property type="component" value="Unassembled WGS sequence"/>
</dbReference>
<sequence>MSPKNDSVEDLDYSEAGGSLRTSSTITHEKARLIDSDDLYEAQSAMMRQPSSGLSVFILSVSNAVCIVLLLVLTLMLRSAQPDCVDPNTIHFPKKPKWFPPEIPITTILEAEELYTQAPNEEELKAWDELMPLGRGLVMLDNETAIPEMPNLDQSLPRGPSAWIAIAHQLHCLYSTKHAFYDIYNNQGNADTNRKKLFGADWNLEHLNHCWDYLRQGLMCNADVTLEWRGKVEGTGWGYQRQCKDWNAIYHWIENHRLTNDRGILRDLTKAHPLDTSKVPGVWGSVYGPNNPPP</sequence>
<protein>
    <submittedName>
        <fullName evidence="1">Uncharacterized protein</fullName>
    </submittedName>
</protein>
<name>A0ACC3ZI78_COLTU</name>